<dbReference type="NCBIfam" id="TIGR02604">
    <property type="entry name" value="Piru_Ver_Nterm"/>
    <property type="match status" value="1"/>
</dbReference>
<dbReference type="Gene3D" id="3.40.50.880">
    <property type="match status" value="1"/>
</dbReference>
<evidence type="ECO:0000256" key="4">
    <source>
        <dbReference type="ARBA" id="ARBA00023008"/>
    </source>
</evidence>
<evidence type="ECO:0000256" key="2">
    <source>
        <dbReference type="ARBA" id="ARBA00022723"/>
    </source>
</evidence>
<dbReference type="Gene3D" id="2.120.10.30">
    <property type="entry name" value="TolB, C-terminal domain"/>
    <property type="match status" value="1"/>
</dbReference>
<dbReference type="SUPFAM" id="SSF52317">
    <property type="entry name" value="Class I glutamine amidotransferase-like"/>
    <property type="match status" value="1"/>
</dbReference>
<protein>
    <submittedName>
        <fullName evidence="8">Dehydrogenase</fullName>
    </submittedName>
</protein>
<dbReference type="SUPFAM" id="SSF49503">
    <property type="entry name" value="Cupredoxins"/>
    <property type="match status" value="1"/>
</dbReference>
<dbReference type="Pfam" id="PF23500">
    <property type="entry name" value="DUF7133"/>
    <property type="match status" value="1"/>
</dbReference>
<name>A0A4Q9H954_9SPHI</name>
<keyword evidence="2" id="KW-0479">Metal-binding</keyword>
<comment type="caution">
    <text evidence="8">The sequence shown here is derived from an EMBL/GenBank/DDBJ whole genome shotgun (WGS) entry which is preliminary data.</text>
</comment>
<keyword evidence="9" id="KW-1185">Reference proteome</keyword>
<reference evidence="8 9" key="1">
    <citation type="submission" date="2019-02" db="EMBL/GenBank/DDBJ databases">
        <title>Pedobacter kyonggii whole genome sequence analysis.</title>
        <authorList>
            <person name="Dahal R.H."/>
        </authorList>
    </citation>
    <scope>NUCLEOTIDE SEQUENCE [LARGE SCALE GENOMIC DNA]</scope>
    <source>
        <strain evidence="8 9">K-4-11-1</strain>
    </source>
</reference>
<dbReference type="Pfam" id="PF06283">
    <property type="entry name" value="ThuA"/>
    <property type="match status" value="1"/>
</dbReference>
<evidence type="ECO:0000313" key="9">
    <source>
        <dbReference type="Proteomes" id="UP000291819"/>
    </source>
</evidence>
<dbReference type="OrthoDB" id="9811395at2"/>
<dbReference type="EMBL" id="SIXF01000023">
    <property type="protein sequence ID" value="TBO40443.1"/>
    <property type="molecule type" value="Genomic_DNA"/>
</dbReference>
<dbReference type="Pfam" id="PF00127">
    <property type="entry name" value="Copper-bind"/>
    <property type="match status" value="1"/>
</dbReference>
<dbReference type="CDD" id="cd04233">
    <property type="entry name" value="Auracyanin"/>
    <property type="match status" value="1"/>
</dbReference>
<dbReference type="PANTHER" id="PTHR33546">
    <property type="entry name" value="LARGE, MULTIFUNCTIONAL SECRETED PROTEIN-RELATED"/>
    <property type="match status" value="1"/>
</dbReference>
<dbReference type="AlphaFoldDB" id="A0A4Q9H954"/>
<evidence type="ECO:0000256" key="3">
    <source>
        <dbReference type="ARBA" id="ARBA00022982"/>
    </source>
</evidence>
<sequence>MKKYLTIGVICIAALFSLSASLITDIKSPRLEVLLLGHDSQHHNSEKFAEIIAQEFFKNGINISYTTDVNDLNAENLSKYDGLMIYSNHDQITGPQEKALLDYVKSGKGFIPVHCASFCFQNSAAYIDMVGGQFKTHKTGDFSATIVDAQHPTMEGITSFSTWDETYVHDKVAKDIHVLTERVEGDHHEPYTWVKNYGKGKVFYTAYGHDERTWKNPSFLKLLGNGVLWAVNDEAKKQWEKLPKPAPEYSDAKLPNYEKRPGGFKLQAALNPAESQLITQVPVDFKLEMFASEPDILKPIAMAWDERGRLWIVETVDYPNTVRDVKGEGHDRIKICEDTDGDGKADKFTVFADKLNIPTGIVFANGGIIVAQAPDFIFLKDTDGDDKADVRETIISGWGTFDTHAGPSSLHHGFDNKIWGTVGYSGYNGTVGGKAIKFGQGAFRFDSNGKNLEYLGGTSNNTWGLGFSENNDVFLSTANNTHSAFLGIPSSYLDKIGVPVNKAIDKIDGHYAMHVVTKNLRQVDVFNGFTSAAGHNLYTARNFPKAYWNRIAFVNEPTGRVVHQAMLEPSGSGFKEKDGWNLVASADEWFGPVQTEVGPDGAVWVLDWYNFIIQHNPTPPGFENGKGNAYVNPLRDRVHGRVYRVVYNKAKSAPIKSLDKNDPKSLLKGLQSDNLFWRMTAQRLIVEKGDKAMVPDLYKMIRNQEVDELGINAPAIHALWTLHGLGMYTTTEAFQVAVHALHHPSAGVRKAALQVLPNTAAALAAIQGTGLIKDKNLNTRLAAFLKVADLPVSPSIANELVAAQKDSVNTGDRWIKEALKIAVSKQVKNTVKSTKVSATKPAVKTKADQVITIKPIVNAMKFDKKTFTVKAGTTVELVFDNIDFMQHNLLILKKGSMNKVGAAADKLAQNPKGAEMQYVPKIPEVLFYTPLVNPEAKFRLRFKVPDVVGDYPYICSFPGHWRIMNGVMKVTK</sequence>
<dbReference type="SUPFAM" id="SSF48371">
    <property type="entry name" value="ARM repeat"/>
    <property type="match status" value="1"/>
</dbReference>
<dbReference type="GO" id="GO:0009055">
    <property type="term" value="F:electron transfer activity"/>
    <property type="evidence" value="ECO:0007669"/>
    <property type="project" value="InterPro"/>
</dbReference>
<feature type="domain" description="DUF7133" evidence="7">
    <location>
        <begin position="272"/>
        <end position="648"/>
    </location>
</feature>
<dbReference type="SUPFAM" id="SSF63829">
    <property type="entry name" value="Calcium-dependent phosphotriesterase"/>
    <property type="match status" value="1"/>
</dbReference>
<dbReference type="InterPro" id="IPR028871">
    <property type="entry name" value="BlueCu_1_BS"/>
</dbReference>
<dbReference type="InterPro" id="IPR016024">
    <property type="entry name" value="ARM-type_fold"/>
</dbReference>
<proteinExistence type="predicted"/>
<organism evidence="8 9">
    <name type="scientific">Pedobacter kyonggii</name>
    <dbReference type="NCBI Taxonomy" id="1926871"/>
    <lineage>
        <taxon>Bacteria</taxon>
        <taxon>Pseudomonadati</taxon>
        <taxon>Bacteroidota</taxon>
        <taxon>Sphingobacteriia</taxon>
        <taxon>Sphingobacteriales</taxon>
        <taxon>Sphingobacteriaceae</taxon>
        <taxon>Pedobacter</taxon>
    </lineage>
</organism>
<keyword evidence="3" id="KW-0249">Electron transport</keyword>
<evidence type="ECO:0000259" key="5">
    <source>
        <dbReference type="Pfam" id="PF00127"/>
    </source>
</evidence>
<feature type="domain" description="ThuA-like" evidence="6">
    <location>
        <begin position="33"/>
        <end position="230"/>
    </location>
</feature>
<dbReference type="GO" id="GO:0005507">
    <property type="term" value="F:copper ion binding"/>
    <property type="evidence" value="ECO:0007669"/>
    <property type="project" value="InterPro"/>
</dbReference>
<dbReference type="InterPro" id="IPR011989">
    <property type="entry name" value="ARM-like"/>
</dbReference>
<dbReference type="InterPro" id="IPR000923">
    <property type="entry name" value="BlueCu_1"/>
</dbReference>
<evidence type="ECO:0000256" key="1">
    <source>
        <dbReference type="ARBA" id="ARBA00022448"/>
    </source>
</evidence>
<dbReference type="Gene3D" id="1.25.10.10">
    <property type="entry name" value="Leucine-rich Repeat Variant"/>
    <property type="match status" value="1"/>
</dbReference>
<evidence type="ECO:0000259" key="6">
    <source>
        <dbReference type="Pfam" id="PF06283"/>
    </source>
</evidence>
<dbReference type="RefSeq" id="WP_131031578.1">
    <property type="nucleotide sequence ID" value="NZ_SIXF01000023.1"/>
</dbReference>
<dbReference type="InterPro" id="IPR008972">
    <property type="entry name" value="Cupredoxin"/>
</dbReference>
<evidence type="ECO:0000313" key="8">
    <source>
        <dbReference type="EMBL" id="TBO40443.1"/>
    </source>
</evidence>
<dbReference type="Proteomes" id="UP000291819">
    <property type="component" value="Unassembled WGS sequence"/>
</dbReference>
<feature type="domain" description="Blue (type 1) copper" evidence="5">
    <location>
        <begin position="858"/>
        <end position="970"/>
    </location>
</feature>
<gene>
    <name evidence="8" type="ORF">EYS08_18875</name>
</gene>
<dbReference type="Gene3D" id="2.60.40.420">
    <property type="entry name" value="Cupredoxins - blue copper proteins"/>
    <property type="match status" value="1"/>
</dbReference>
<dbReference type="InterPro" id="IPR011042">
    <property type="entry name" value="6-blade_b-propeller_TolB-like"/>
</dbReference>
<accession>A0A4Q9H954</accession>
<dbReference type="InterPro" id="IPR029010">
    <property type="entry name" value="ThuA-like"/>
</dbReference>
<dbReference type="InterPro" id="IPR055557">
    <property type="entry name" value="DUF7133"/>
</dbReference>
<keyword evidence="4" id="KW-0186">Copper</keyword>
<dbReference type="PANTHER" id="PTHR33546:SF1">
    <property type="entry name" value="LARGE, MULTIFUNCTIONAL SECRETED PROTEIN"/>
    <property type="match status" value="1"/>
</dbReference>
<keyword evidence="1" id="KW-0813">Transport</keyword>
<dbReference type="PROSITE" id="PS00196">
    <property type="entry name" value="COPPER_BLUE"/>
    <property type="match status" value="1"/>
</dbReference>
<evidence type="ECO:0000259" key="7">
    <source>
        <dbReference type="Pfam" id="PF23500"/>
    </source>
</evidence>
<dbReference type="InterPro" id="IPR013428">
    <property type="entry name" value="Membrane-bound_put_N"/>
</dbReference>
<dbReference type="InterPro" id="IPR029062">
    <property type="entry name" value="Class_I_gatase-like"/>
</dbReference>